<evidence type="ECO:0000313" key="4">
    <source>
        <dbReference type="EMBL" id="QNG44699.1"/>
    </source>
</evidence>
<feature type="domain" description="Phage capsid-like C-terminal" evidence="3">
    <location>
        <begin position="158"/>
        <end position="432"/>
    </location>
</feature>
<dbReference type="NCBIfam" id="TIGR01554">
    <property type="entry name" value="major_cap_HK97"/>
    <property type="match status" value="1"/>
</dbReference>
<comment type="subcellular location">
    <subcellularLocation>
        <location evidence="1">Virion</location>
    </subcellularLocation>
</comment>
<dbReference type="EMBL" id="CP060122">
    <property type="protein sequence ID" value="QNG44699.1"/>
    <property type="molecule type" value="Genomic_DNA"/>
</dbReference>
<dbReference type="Gene3D" id="3.30.2400.10">
    <property type="entry name" value="Major capsid protein gp5"/>
    <property type="match status" value="1"/>
</dbReference>
<evidence type="ECO:0000313" key="5">
    <source>
        <dbReference type="Proteomes" id="UP000515377"/>
    </source>
</evidence>
<dbReference type="AlphaFoldDB" id="A0A9X7U8M6"/>
<dbReference type="InterPro" id="IPR054612">
    <property type="entry name" value="Phage_capsid-like_C"/>
</dbReference>
<sequence>MNLAVLKNEARECVKRMDDRLTAAIGENRELTAEEETANAEDEKRLDLLEKQIAQVERLNARATKLGPVTAAVAAGIATATVPAAPAAAAPAAPISFQHNGLIYANARPRLDDGGFANLAEFATAVRFANPGAGQAYRVDERLAAPTNVHMETGDAAGSYLVPPEFRQQIVDLVFSGEDPIMNLIQPDPTSSNRVVGLGDESTPWGNSGIQAYWRSEAEQMTPSRMNLTPRETALNELYAFVLATEELLEDAPRIATLLTVKAAAAIRWKAVDAFMYGDGIAKPLGWMSSPALITVAKENSQTADTIVADNVAKMFARMLNPTQANWIANGDIMPSLMKLKNEADQPVWFPNFQVAPGGTLLGRPVLFTEHAQSLGDKGDLQFVNANGYEAFRKQNGITFAESIHLYFDYNIRAFRWVLRVGGQPVLRAPVQPAHGSATKSHFVALAERA</sequence>
<gene>
    <name evidence="4" type="ORF">H3V42_23055</name>
</gene>
<dbReference type="Pfam" id="PF05065">
    <property type="entry name" value="Phage_capsid"/>
    <property type="match status" value="1"/>
</dbReference>
<organism evidence="4 5">
    <name type="scientific">Sphingobium yanoikuyae</name>
    <name type="common">Sphingomonas yanoikuyae</name>
    <dbReference type="NCBI Taxonomy" id="13690"/>
    <lineage>
        <taxon>Bacteria</taxon>
        <taxon>Pseudomonadati</taxon>
        <taxon>Pseudomonadota</taxon>
        <taxon>Alphaproteobacteria</taxon>
        <taxon>Sphingomonadales</taxon>
        <taxon>Sphingomonadaceae</taxon>
        <taxon>Sphingobium</taxon>
    </lineage>
</organism>
<evidence type="ECO:0000259" key="3">
    <source>
        <dbReference type="Pfam" id="PF05065"/>
    </source>
</evidence>
<reference evidence="4 5" key="1">
    <citation type="submission" date="2020-07" db="EMBL/GenBank/DDBJ databases">
        <title>Whole genome sequence of Sphingobium yanoikuyae A3.</title>
        <authorList>
            <person name="Han S.-S."/>
        </authorList>
    </citation>
    <scope>NUCLEOTIDE SEQUENCE [LARGE SCALE GENOMIC DNA]</scope>
    <source>
        <strain evidence="4 5">A3</strain>
    </source>
</reference>
<keyword evidence="2" id="KW-0175">Coiled coil</keyword>
<dbReference type="SUPFAM" id="SSF56563">
    <property type="entry name" value="Major capsid protein gp5"/>
    <property type="match status" value="1"/>
</dbReference>
<name>A0A9X7U8M6_SPHYA</name>
<feature type="coiled-coil region" evidence="2">
    <location>
        <begin position="14"/>
        <end position="66"/>
    </location>
</feature>
<proteinExistence type="predicted"/>
<dbReference type="InterPro" id="IPR024455">
    <property type="entry name" value="Phage_capsid"/>
</dbReference>
<protein>
    <submittedName>
        <fullName evidence="4">Phage major capsid protein</fullName>
    </submittedName>
</protein>
<accession>A0A9X7U8M6</accession>
<evidence type="ECO:0000256" key="1">
    <source>
        <dbReference type="ARBA" id="ARBA00004328"/>
    </source>
</evidence>
<dbReference type="Proteomes" id="UP000515377">
    <property type="component" value="Chromosome"/>
</dbReference>
<evidence type="ECO:0000256" key="2">
    <source>
        <dbReference type="SAM" id="Coils"/>
    </source>
</evidence>